<proteinExistence type="predicted"/>
<keyword evidence="2" id="KW-1185">Reference proteome</keyword>
<organism evidence="1 2">
    <name type="scientific">Portunus trituberculatus</name>
    <name type="common">Swimming crab</name>
    <name type="synonym">Neptunus trituberculatus</name>
    <dbReference type="NCBI Taxonomy" id="210409"/>
    <lineage>
        <taxon>Eukaryota</taxon>
        <taxon>Metazoa</taxon>
        <taxon>Ecdysozoa</taxon>
        <taxon>Arthropoda</taxon>
        <taxon>Crustacea</taxon>
        <taxon>Multicrustacea</taxon>
        <taxon>Malacostraca</taxon>
        <taxon>Eumalacostraca</taxon>
        <taxon>Eucarida</taxon>
        <taxon>Decapoda</taxon>
        <taxon>Pleocyemata</taxon>
        <taxon>Brachyura</taxon>
        <taxon>Eubrachyura</taxon>
        <taxon>Portunoidea</taxon>
        <taxon>Portunidae</taxon>
        <taxon>Portuninae</taxon>
        <taxon>Portunus</taxon>
    </lineage>
</organism>
<evidence type="ECO:0000313" key="2">
    <source>
        <dbReference type="Proteomes" id="UP000324222"/>
    </source>
</evidence>
<comment type="caution">
    <text evidence="1">The sequence shown here is derived from an EMBL/GenBank/DDBJ whole genome shotgun (WGS) entry which is preliminary data.</text>
</comment>
<name>A0A5B7GV22_PORTR</name>
<dbReference type="AlphaFoldDB" id="A0A5B7GV22"/>
<protein>
    <submittedName>
        <fullName evidence="1">Uncharacterized protein</fullName>
    </submittedName>
</protein>
<dbReference type="EMBL" id="VSRR010018568">
    <property type="protein sequence ID" value="MPC61466.1"/>
    <property type="molecule type" value="Genomic_DNA"/>
</dbReference>
<gene>
    <name evidence="1" type="ORF">E2C01_055538</name>
</gene>
<dbReference type="Proteomes" id="UP000324222">
    <property type="component" value="Unassembled WGS sequence"/>
</dbReference>
<evidence type="ECO:0000313" key="1">
    <source>
        <dbReference type="EMBL" id="MPC61466.1"/>
    </source>
</evidence>
<sequence length="59" mass="6354">MKKGGGGIIVLTRKDLTVKNVSLSEDGEEVVSLVVTDGRQDINIVTVYVPPKTSAWPNE</sequence>
<accession>A0A5B7GV22</accession>
<reference evidence="1 2" key="1">
    <citation type="submission" date="2019-05" db="EMBL/GenBank/DDBJ databases">
        <title>Another draft genome of Portunus trituberculatus and its Hox gene families provides insights of decapod evolution.</title>
        <authorList>
            <person name="Jeong J.-H."/>
            <person name="Song I."/>
            <person name="Kim S."/>
            <person name="Choi T."/>
            <person name="Kim D."/>
            <person name="Ryu S."/>
            <person name="Kim W."/>
        </authorList>
    </citation>
    <scope>NUCLEOTIDE SEQUENCE [LARGE SCALE GENOMIC DNA]</scope>
    <source>
        <tissue evidence="1">Muscle</tissue>
    </source>
</reference>